<dbReference type="SUPFAM" id="SSF54637">
    <property type="entry name" value="Thioesterase/thiol ester dehydrase-isomerase"/>
    <property type="match status" value="1"/>
</dbReference>
<evidence type="ECO:0000313" key="2">
    <source>
        <dbReference type="EMBL" id="VAV90297.1"/>
    </source>
</evidence>
<dbReference type="InterPro" id="IPR039375">
    <property type="entry name" value="NodN-like"/>
</dbReference>
<name>A0A3B0REY9_9ZZZZ</name>
<dbReference type="InterPro" id="IPR002539">
    <property type="entry name" value="MaoC-like_dom"/>
</dbReference>
<dbReference type="EMBL" id="UOEF01000099">
    <property type="protein sequence ID" value="VAV90297.1"/>
    <property type="molecule type" value="Genomic_DNA"/>
</dbReference>
<reference evidence="2" key="1">
    <citation type="submission" date="2018-06" db="EMBL/GenBank/DDBJ databases">
        <authorList>
            <person name="Zhirakovskaya E."/>
        </authorList>
    </citation>
    <scope>NUCLEOTIDE SEQUENCE</scope>
</reference>
<feature type="domain" description="MaoC-like" evidence="1">
    <location>
        <begin position="14"/>
        <end position="116"/>
    </location>
</feature>
<accession>A0A3B0REY9</accession>
<sequence length="154" mass="16991">MPTIKPDELESWKGKEVGVSDWVEVGQDRINTFADCTEDHQFIHIDEEKAKATPFGGTIAHGLLTLSLLPKLSYDTTLGLEGTVMGINYGFDKVRFLNPVRAGSKVRGRHVLQNAVEKQPGRWLLTYNVTVEIDGIDTPALIATSLVMIVVDRG</sequence>
<dbReference type="PANTHER" id="PTHR42993:SF1">
    <property type="entry name" value="MAOC-LIKE DEHYDRATASE DOMAIN-CONTAINING PROTEIN"/>
    <property type="match status" value="1"/>
</dbReference>
<proteinExistence type="predicted"/>
<gene>
    <name evidence="2" type="ORF">MNBD_ALPHA04-1119</name>
</gene>
<protein>
    <submittedName>
        <fullName evidence="2">Acyl dehydratase</fullName>
    </submittedName>
</protein>
<organism evidence="2">
    <name type="scientific">hydrothermal vent metagenome</name>
    <dbReference type="NCBI Taxonomy" id="652676"/>
    <lineage>
        <taxon>unclassified sequences</taxon>
        <taxon>metagenomes</taxon>
        <taxon>ecological metagenomes</taxon>
    </lineage>
</organism>
<dbReference type="AlphaFoldDB" id="A0A3B0REY9"/>
<dbReference type="Gene3D" id="3.10.129.10">
    <property type="entry name" value="Hotdog Thioesterase"/>
    <property type="match status" value="1"/>
</dbReference>
<dbReference type="Pfam" id="PF01575">
    <property type="entry name" value="MaoC_dehydratas"/>
    <property type="match status" value="1"/>
</dbReference>
<dbReference type="InterPro" id="IPR029069">
    <property type="entry name" value="HotDog_dom_sf"/>
</dbReference>
<evidence type="ECO:0000259" key="1">
    <source>
        <dbReference type="Pfam" id="PF01575"/>
    </source>
</evidence>
<dbReference type="CDD" id="cd03450">
    <property type="entry name" value="NodN"/>
    <property type="match status" value="1"/>
</dbReference>
<dbReference type="PANTHER" id="PTHR42993">
    <property type="entry name" value="MAOC-LIKE DEHYDRATASE DOMAIN-CONTAINING PROTEIN"/>
    <property type="match status" value="1"/>
</dbReference>